<accession>A0A6C0DLV4</accession>
<sequence length="412" mass="49356">MQTILTNSYKIDFDTKSLKINKKVNSSKYNIYYVLNYDKQYMCFDDIEIRNYRSVIFSYLDKKLLCFSPPKSITETVFFEYDSLLQEETIIVNELIEGVMINLFYDKSINRWEIATKNSVGCNYWFYGKSNDEKNSDKSENKTFYNMFLDALRANEGQELNDLPILEYFCKSISYTFILQHPNNKIVLPVDYPTLFLVAVYYIYPHEAVYVSPHNYKNWSFIKDIEGIINHPKQYDIQKYNIDSSKKLKNLFLIEKEMIKGVVVTNTTTGEHTTIKNQEYEYLKLSRRIAPNLQYHYFCLRRVGQIDNYLKFYPSMKKTFNNIQNEYLNYVSNVHNAYMLFYVEKKHDIHDKYITHIFKIHQNIYLASLCKSRKSKIDSRQNITCQTVLEYFDKMEPRELLFIISENRRLYG</sequence>
<evidence type="ECO:0000313" key="1">
    <source>
        <dbReference type="EMBL" id="QHT17332.1"/>
    </source>
</evidence>
<protein>
    <submittedName>
        <fullName evidence="1">Uncharacterized protein</fullName>
    </submittedName>
</protein>
<proteinExistence type="predicted"/>
<dbReference type="EMBL" id="MN739633">
    <property type="protein sequence ID" value="QHT17332.1"/>
    <property type="molecule type" value="Genomic_DNA"/>
</dbReference>
<name>A0A6C0DLV4_9ZZZZ</name>
<organism evidence="1">
    <name type="scientific">viral metagenome</name>
    <dbReference type="NCBI Taxonomy" id="1070528"/>
    <lineage>
        <taxon>unclassified sequences</taxon>
        <taxon>metagenomes</taxon>
        <taxon>organismal metagenomes</taxon>
    </lineage>
</organism>
<dbReference type="AlphaFoldDB" id="A0A6C0DLV4"/>
<reference evidence="1" key="1">
    <citation type="journal article" date="2020" name="Nature">
        <title>Giant virus diversity and host interactions through global metagenomics.</title>
        <authorList>
            <person name="Schulz F."/>
            <person name="Roux S."/>
            <person name="Paez-Espino D."/>
            <person name="Jungbluth S."/>
            <person name="Walsh D.A."/>
            <person name="Denef V.J."/>
            <person name="McMahon K.D."/>
            <person name="Konstantinidis K.T."/>
            <person name="Eloe-Fadrosh E.A."/>
            <person name="Kyrpides N.C."/>
            <person name="Woyke T."/>
        </authorList>
    </citation>
    <scope>NUCLEOTIDE SEQUENCE</scope>
    <source>
        <strain evidence="1">GVMAG-M-3300023174-24</strain>
    </source>
</reference>